<dbReference type="SUPFAM" id="SSF74653">
    <property type="entry name" value="TolA/TonB C-terminal domain"/>
    <property type="match status" value="1"/>
</dbReference>
<name>A0A4V2UZB0_9HYPH</name>
<evidence type="ECO:0000256" key="1">
    <source>
        <dbReference type="ARBA" id="ARBA00004383"/>
    </source>
</evidence>
<dbReference type="InterPro" id="IPR051045">
    <property type="entry name" value="TonB-dependent_transducer"/>
</dbReference>
<dbReference type="GO" id="GO:0005886">
    <property type="term" value="C:plasma membrane"/>
    <property type="evidence" value="ECO:0007669"/>
    <property type="project" value="UniProtKB-SubCell"/>
</dbReference>
<feature type="domain" description="TonB C-terminal" evidence="12">
    <location>
        <begin position="269"/>
        <end position="360"/>
    </location>
</feature>
<keyword evidence="14" id="KW-1185">Reference proteome</keyword>
<dbReference type="GO" id="GO:0015031">
    <property type="term" value="P:protein transport"/>
    <property type="evidence" value="ECO:0007669"/>
    <property type="project" value="UniProtKB-KW"/>
</dbReference>
<dbReference type="EMBL" id="SMAK01000005">
    <property type="protein sequence ID" value="TCT10618.1"/>
    <property type="molecule type" value="Genomic_DNA"/>
</dbReference>
<gene>
    <name evidence="13" type="ORF">EDC22_105117</name>
</gene>
<evidence type="ECO:0000256" key="9">
    <source>
        <dbReference type="ARBA" id="ARBA00023136"/>
    </source>
</evidence>
<feature type="region of interest" description="Disordered" evidence="10">
    <location>
        <begin position="178"/>
        <end position="260"/>
    </location>
</feature>
<evidence type="ECO:0000313" key="14">
    <source>
        <dbReference type="Proteomes" id="UP000295678"/>
    </source>
</evidence>
<evidence type="ECO:0000256" key="6">
    <source>
        <dbReference type="ARBA" id="ARBA00022692"/>
    </source>
</evidence>
<evidence type="ECO:0000256" key="10">
    <source>
        <dbReference type="SAM" id="MobiDB-lite"/>
    </source>
</evidence>
<dbReference type="Proteomes" id="UP000295678">
    <property type="component" value="Unassembled WGS sequence"/>
</dbReference>
<keyword evidence="3" id="KW-0813">Transport</keyword>
<evidence type="ECO:0000256" key="2">
    <source>
        <dbReference type="ARBA" id="ARBA00006555"/>
    </source>
</evidence>
<dbReference type="PANTHER" id="PTHR33446:SF13">
    <property type="entry name" value="TONB PROTEIN"/>
    <property type="match status" value="1"/>
</dbReference>
<keyword evidence="9 11" id="KW-0472">Membrane</keyword>
<dbReference type="AlphaFoldDB" id="A0A4V2UZB0"/>
<dbReference type="NCBIfam" id="TIGR01352">
    <property type="entry name" value="tonB_Cterm"/>
    <property type="match status" value="1"/>
</dbReference>
<keyword evidence="6 11" id="KW-0812">Transmembrane</keyword>
<evidence type="ECO:0000313" key="13">
    <source>
        <dbReference type="EMBL" id="TCT10618.1"/>
    </source>
</evidence>
<keyword evidence="7" id="KW-0653">Protein transport</keyword>
<comment type="similarity">
    <text evidence="2">Belongs to the TonB family.</text>
</comment>
<dbReference type="PANTHER" id="PTHR33446">
    <property type="entry name" value="PROTEIN TONB-RELATED"/>
    <property type="match status" value="1"/>
</dbReference>
<feature type="transmembrane region" description="Helical" evidence="11">
    <location>
        <begin position="7"/>
        <end position="26"/>
    </location>
</feature>
<sequence length="360" mass="36974">MISARQWIVAAVLAIGLHAALFGLAMPSQELAMERSAGRAGAVWGLPMASIADVLDPEDMAQAAADPGETAETDPIEPTAAQPVAPTAAETVSEPAEPTEPVSAPAATAGPVSPADAAEPLTPQVAATEPEDAVAVNAWDGGFAVAEPVADVETAASEPAERSTVTLTPVADADAIAARDEVPVPMARPADVPRVETTPARPRAAPAPQRVAKQAEPRPVQTRPAGRQQPATGQSGSRPGTRSSAAPAGEQVGSGGTRAADGGRAILSSYAGRVAAHLQRFKRYPDAAARQRLSGTAVVTFTLAADGRVRASKLARRSGQAVFDQEVLAMVQRASPFPPIPVESGRSVYTFTVPVHFKPR</sequence>
<evidence type="ECO:0000259" key="12">
    <source>
        <dbReference type="PROSITE" id="PS52015"/>
    </source>
</evidence>
<evidence type="ECO:0000256" key="11">
    <source>
        <dbReference type="SAM" id="Phobius"/>
    </source>
</evidence>
<evidence type="ECO:0000256" key="8">
    <source>
        <dbReference type="ARBA" id="ARBA00022989"/>
    </source>
</evidence>
<comment type="caution">
    <text evidence="13">The sequence shown here is derived from an EMBL/GenBank/DDBJ whole genome shotgun (WGS) entry which is preliminary data.</text>
</comment>
<feature type="compositionally biased region" description="Low complexity" evidence="10">
    <location>
        <begin position="82"/>
        <end position="92"/>
    </location>
</feature>
<keyword evidence="4" id="KW-1003">Cell membrane</keyword>
<dbReference type="OrthoDB" id="8448705at2"/>
<protein>
    <submittedName>
        <fullName evidence="13">Protein TonB</fullName>
    </submittedName>
</protein>
<keyword evidence="5" id="KW-0997">Cell inner membrane</keyword>
<reference evidence="13 14" key="1">
    <citation type="submission" date="2019-03" db="EMBL/GenBank/DDBJ databases">
        <title>Genomic Encyclopedia of Type Strains, Phase IV (KMG-IV): sequencing the most valuable type-strain genomes for metagenomic binning, comparative biology and taxonomic classification.</title>
        <authorList>
            <person name="Goeker M."/>
        </authorList>
    </citation>
    <scope>NUCLEOTIDE SEQUENCE [LARGE SCALE GENOMIC DNA]</scope>
    <source>
        <strain evidence="13 14">DSM 19345</strain>
    </source>
</reference>
<dbReference type="PROSITE" id="PS52015">
    <property type="entry name" value="TONB_CTD"/>
    <property type="match status" value="1"/>
</dbReference>
<evidence type="ECO:0000256" key="4">
    <source>
        <dbReference type="ARBA" id="ARBA00022475"/>
    </source>
</evidence>
<organism evidence="13 14">
    <name type="scientific">Tepidamorphus gemmatus</name>
    <dbReference type="NCBI Taxonomy" id="747076"/>
    <lineage>
        <taxon>Bacteria</taxon>
        <taxon>Pseudomonadati</taxon>
        <taxon>Pseudomonadota</taxon>
        <taxon>Alphaproteobacteria</taxon>
        <taxon>Hyphomicrobiales</taxon>
        <taxon>Tepidamorphaceae</taxon>
        <taxon>Tepidamorphus</taxon>
    </lineage>
</organism>
<dbReference type="GO" id="GO:0055085">
    <property type="term" value="P:transmembrane transport"/>
    <property type="evidence" value="ECO:0007669"/>
    <property type="project" value="InterPro"/>
</dbReference>
<accession>A0A4V2UZB0</accession>
<evidence type="ECO:0000256" key="5">
    <source>
        <dbReference type="ARBA" id="ARBA00022519"/>
    </source>
</evidence>
<keyword evidence="8 11" id="KW-1133">Transmembrane helix</keyword>
<dbReference type="Pfam" id="PF03544">
    <property type="entry name" value="TonB_C"/>
    <property type="match status" value="1"/>
</dbReference>
<feature type="compositionally biased region" description="Polar residues" evidence="10">
    <location>
        <begin position="229"/>
        <end position="244"/>
    </location>
</feature>
<feature type="compositionally biased region" description="Low complexity" evidence="10">
    <location>
        <begin position="195"/>
        <end position="212"/>
    </location>
</feature>
<feature type="region of interest" description="Disordered" evidence="10">
    <location>
        <begin position="82"/>
        <end position="118"/>
    </location>
</feature>
<evidence type="ECO:0000256" key="3">
    <source>
        <dbReference type="ARBA" id="ARBA00022448"/>
    </source>
</evidence>
<evidence type="ECO:0000256" key="7">
    <source>
        <dbReference type="ARBA" id="ARBA00022927"/>
    </source>
</evidence>
<dbReference type="InterPro" id="IPR006260">
    <property type="entry name" value="TonB/TolA_C"/>
</dbReference>
<comment type="subcellular location">
    <subcellularLocation>
        <location evidence="1">Cell inner membrane</location>
        <topology evidence="1">Single-pass membrane protein</topology>
        <orientation evidence="1">Periplasmic side</orientation>
    </subcellularLocation>
</comment>
<dbReference type="InterPro" id="IPR037682">
    <property type="entry name" value="TonB_C"/>
</dbReference>
<proteinExistence type="inferred from homology"/>
<dbReference type="Gene3D" id="3.30.1150.10">
    <property type="match status" value="1"/>
</dbReference>